<dbReference type="PROSITE" id="PS00330">
    <property type="entry name" value="HEMOLYSIN_CALCIUM"/>
    <property type="match status" value="5"/>
</dbReference>
<dbReference type="InterPro" id="IPR001343">
    <property type="entry name" value="Hemolysn_Ca-bd"/>
</dbReference>
<accession>A0ABR8J8U3</accession>
<dbReference type="Gene3D" id="2.150.10.10">
    <property type="entry name" value="Serralysin-like metalloprotease, C-terminal"/>
    <property type="match status" value="2"/>
</dbReference>
<dbReference type="InterPro" id="IPR013517">
    <property type="entry name" value="FG-GAP"/>
</dbReference>
<keyword evidence="1" id="KW-0732">Signal</keyword>
<dbReference type="Pfam" id="PF00353">
    <property type="entry name" value="HemolysinCabind"/>
    <property type="match status" value="2"/>
</dbReference>
<evidence type="ECO:0000313" key="2">
    <source>
        <dbReference type="EMBL" id="MBD2693416.1"/>
    </source>
</evidence>
<name>A0ABR8J8U3_9NOST</name>
<dbReference type="InterPro" id="IPR011049">
    <property type="entry name" value="Serralysin-like_metalloprot_C"/>
</dbReference>
<proteinExistence type="predicted"/>
<dbReference type="PANTHER" id="PTHR46580">
    <property type="entry name" value="SENSOR KINASE-RELATED"/>
    <property type="match status" value="1"/>
</dbReference>
<sequence length="640" mass="65412">MTISFSAPNDLSAGDRPYSLATADFNKDGILDVAVANTDDKTVSILLGNGAGSFNLFGSYSVGSTWNPVSIAVLDLNGDGNLDIASANVDLSNILVANSDVSILLGDGTGAFSTDPINYPNYDVSGPSGLSAIALGDFNEDGILDLAAGTLASNNVSIFLGDGVSNFSTVFDYSIGNTTRAIALADFNDDGIVDIAQVKSGQSKVFVRLGIGQGSLGEPTSFGTAAEFTVGTEPRSVAIADINGDGYLDLLVANSDDDNISLLLGDGTGSFGAATYYAAADGSRAVAVADFDDDGKLDLVVGNELDDTISVLLNTTTGDNFVGNTGDNYYVVDNIGDEIDEGFNGGTDTVRASVTYILDDNVERLTLAGTNNINGTGNDLNNNITGNEGNNILDGRGGNDSLYGEAGDDTLIGGDGNDNLFGGQGADELIGGNGNDTYFVEDAGDAVTENINGGIDTVNSSVSFILSDNVERLTLAGTNNINGTGNVLNNNLTGNAGNNILTGNGGNDYLYGLAGNDTLIGGLGNDNLNGGADNDIFRFNSTNEGIDRIQDFSLVGTDVIQISASGFGNALTANAVLDISAFRSGAGITTADTGAQRFIYNTSNGALFFDADGNGAGNKIQIAVFSGLPTLSNSDFFVIA</sequence>
<dbReference type="SUPFAM" id="SSF51120">
    <property type="entry name" value="beta-Roll"/>
    <property type="match status" value="2"/>
</dbReference>
<reference evidence="2 3" key="1">
    <citation type="journal article" date="2020" name="ISME J.">
        <title>Comparative genomics reveals insights into cyanobacterial evolution and habitat adaptation.</title>
        <authorList>
            <person name="Chen M.Y."/>
            <person name="Teng W.K."/>
            <person name="Zhao L."/>
            <person name="Hu C.X."/>
            <person name="Zhou Y.K."/>
            <person name="Han B.P."/>
            <person name="Song L.R."/>
            <person name="Shu W.S."/>
        </authorList>
    </citation>
    <scope>NUCLEOTIDE SEQUENCE [LARGE SCALE GENOMIC DNA]</scope>
    <source>
        <strain evidence="2 3">FACHB-362</strain>
    </source>
</reference>
<gene>
    <name evidence="2" type="ORF">H6G68_16925</name>
</gene>
<dbReference type="InterPro" id="IPR028994">
    <property type="entry name" value="Integrin_alpha_N"/>
</dbReference>
<evidence type="ECO:0000313" key="3">
    <source>
        <dbReference type="Proteomes" id="UP000660381"/>
    </source>
</evidence>
<evidence type="ECO:0000256" key="1">
    <source>
        <dbReference type="ARBA" id="ARBA00022729"/>
    </source>
</evidence>
<organism evidence="2 3">
    <name type="scientific">Anabaena catenula FACHB-362</name>
    <dbReference type="NCBI Taxonomy" id="2692877"/>
    <lineage>
        <taxon>Bacteria</taxon>
        <taxon>Bacillati</taxon>
        <taxon>Cyanobacteriota</taxon>
        <taxon>Cyanophyceae</taxon>
        <taxon>Nostocales</taxon>
        <taxon>Nostocaceae</taxon>
        <taxon>Anabaena</taxon>
    </lineage>
</organism>
<dbReference type="InterPro" id="IPR018511">
    <property type="entry name" value="Hemolysin-typ_Ca-bd_CS"/>
</dbReference>
<protein>
    <submittedName>
        <fullName evidence="2">VCBS repeat-containing protein</fullName>
    </submittedName>
</protein>
<dbReference type="RefSeq" id="WP_190907688.1">
    <property type="nucleotide sequence ID" value="NZ_JACJTQ010000026.1"/>
</dbReference>
<comment type="caution">
    <text evidence="2">The sequence shown here is derived from an EMBL/GenBank/DDBJ whole genome shotgun (WGS) entry which is preliminary data.</text>
</comment>
<keyword evidence="3" id="KW-1185">Reference proteome</keyword>
<dbReference type="Proteomes" id="UP000660381">
    <property type="component" value="Unassembled WGS sequence"/>
</dbReference>
<dbReference type="Gene3D" id="2.30.30.100">
    <property type="match status" value="3"/>
</dbReference>
<dbReference type="PRINTS" id="PR00313">
    <property type="entry name" value="CABNDNGRPT"/>
</dbReference>
<dbReference type="Pfam" id="PF13517">
    <property type="entry name" value="FG-GAP_3"/>
    <property type="match status" value="3"/>
</dbReference>
<dbReference type="EMBL" id="JACJTQ010000026">
    <property type="protein sequence ID" value="MBD2693416.1"/>
    <property type="molecule type" value="Genomic_DNA"/>
</dbReference>
<dbReference type="SUPFAM" id="SSF69318">
    <property type="entry name" value="Integrin alpha N-terminal domain"/>
    <property type="match status" value="1"/>
</dbReference>